<evidence type="ECO:0000256" key="2">
    <source>
        <dbReference type="ARBA" id="ARBA00023155"/>
    </source>
</evidence>
<evidence type="ECO:0000256" key="5">
    <source>
        <dbReference type="RuleBase" id="RU000682"/>
    </source>
</evidence>
<reference evidence="8" key="1">
    <citation type="submission" date="2009-10" db="EMBL/GenBank/DDBJ databases">
        <title>The Mating Type Locus (MAT) and Sexual Reproduction of Cryptococcus heveanensis: Insights into the Evolution of Sex and Sex-Determining Chromosomal Regions in Fungi.</title>
        <authorList>
            <person name="Metin B."/>
            <person name="Findley K."/>
            <person name="Heitman J."/>
        </authorList>
    </citation>
    <scope>NUCLEOTIDE SEQUENCE</scope>
    <source>
        <strain evidence="8">BCC8313</strain>
    </source>
</reference>
<dbReference type="SMART" id="SM00389">
    <property type="entry name" value="HOX"/>
    <property type="match status" value="1"/>
</dbReference>
<comment type="subcellular location">
    <subcellularLocation>
        <location evidence="4 5">Nucleus</location>
    </subcellularLocation>
</comment>
<keyword evidence="3 4" id="KW-0539">Nucleus</keyword>
<evidence type="ECO:0000256" key="6">
    <source>
        <dbReference type="SAM" id="MobiDB-lite"/>
    </source>
</evidence>
<feature type="compositionally biased region" description="Low complexity" evidence="6">
    <location>
        <begin position="330"/>
        <end position="347"/>
    </location>
</feature>
<evidence type="ECO:0000256" key="3">
    <source>
        <dbReference type="ARBA" id="ARBA00023242"/>
    </source>
</evidence>
<evidence type="ECO:0000313" key="8">
    <source>
        <dbReference type="EMBL" id="ACZ51519.1"/>
    </source>
</evidence>
<keyword evidence="2 4" id="KW-0371">Homeobox</keyword>
<accession>D1MBN2</accession>
<feature type="region of interest" description="Disordered" evidence="6">
    <location>
        <begin position="293"/>
        <end position="347"/>
    </location>
</feature>
<dbReference type="InterPro" id="IPR009057">
    <property type="entry name" value="Homeodomain-like_sf"/>
</dbReference>
<dbReference type="Pfam" id="PF00046">
    <property type="entry name" value="Homeodomain"/>
    <property type="match status" value="1"/>
</dbReference>
<dbReference type="PROSITE" id="PS50071">
    <property type="entry name" value="HOMEOBOX_2"/>
    <property type="match status" value="1"/>
</dbReference>
<dbReference type="AlphaFoldDB" id="D1MBN2"/>
<feature type="compositionally biased region" description="Low complexity" evidence="6">
    <location>
        <begin position="484"/>
        <end position="502"/>
    </location>
</feature>
<gene>
    <name evidence="8" type="primary">SXI2</name>
</gene>
<feature type="compositionally biased region" description="Polar residues" evidence="6">
    <location>
        <begin position="256"/>
        <end position="274"/>
    </location>
</feature>
<feature type="region of interest" description="Disordered" evidence="6">
    <location>
        <begin position="484"/>
        <end position="516"/>
    </location>
</feature>
<evidence type="ECO:0000259" key="7">
    <source>
        <dbReference type="PROSITE" id="PS50071"/>
    </source>
</evidence>
<feature type="DNA-binding region" description="Homeobox" evidence="4">
    <location>
        <begin position="145"/>
        <end position="204"/>
    </location>
</feature>
<evidence type="ECO:0000256" key="1">
    <source>
        <dbReference type="ARBA" id="ARBA00023125"/>
    </source>
</evidence>
<feature type="domain" description="Homeobox" evidence="7">
    <location>
        <begin position="143"/>
        <end position="203"/>
    </location>
</feature>
<dbReference type="GO" id="GO:0003677">
    <property type="term" value="F:DNA binding"/>
    <property type="evidence" value="ECO:0007669"/>
    <property type="project" value="UniProtKB-UniRule"/>
</dbReference>
<dbReference type="InterPro" id="IPR017970">
    <property type="entry name" value="Homeobox_CS"/>
</dbReference>
<feature type="compositionally biased region" description="Polar residues" evidence="6">
    <location>
        <begin position="688"/>
        <end position="709"/>
    </location>
</feature>
<feature type="compositionally biased region" description="Polar residues" evidence="6">
    <location>
        <begin position="220"/>
        <end position="238"/>
    </location>
</feature>
<dbReference type="VEuPathDB" id="FungiDB:I317_04669"/>
<dbReference type="GO" id="GO:0005634">
    <property type="term" value="C:nucleus"/>
    <property type="evidence" value="ECO:0007669"/>
    <property type="project" value="UniProtKB-SubCell"/>
</dbReference>
<feature type="region of interest" description="Disordered" evidence="6">
    <location>
        <begin position="655"/>
        <end position="709"/>
    </location>
</feature>
<sequence length="782" mass="83493">MSATVVQLRDLLSTTERIKHLCRPSSTNKLTLLRPQGIAPDLSEVSAESFISESQAAQLGPACTIAITKRVRSAIAQEQKSVLCSFQSVTSGMISLEEYGGVDDLYTVRQLCRLYEEFYKSQLARIRKTTSDVIERYLNSIEAAASHKLSSFSPHALVVLDAAYSHTNSLSQAETSIIAKAAGISAHQVRTWFQNKRNRGKDKKPSAPANRPVSSLPKRAQQQQQHPIKLESQPNLLSPTPAPRRVRGLPKRAAQVSHNAPGTHVLSSYPSSETSSRDHGILDVRERAVGMEDEDGAGRMSRSASFASTSSVSTEAPNGGFISPYGMHLSSSSGDRQISSSSSASVSGAAARHGEGLTQIAVEWGTGMLNIPIEALGGGQAPVFNFTPPSPLNVGFDPTFDPANYAPLPTDAFSLAQTQLSGESVYSPLEMPTGDSSHFPFAFPDNLDLSEGLESIESILTEALSDPKSFEHFSTLAASPQISLDSLSPRSESSESLPSLPSGNVTPGQEYDGASYDFKSMSENRGAAEYGYGNGYGVGSMDEMEGDFFNALEGLLARSPADSFSPSGAVELDSPIALEKKWSSATPTSFTTTPQFIRSMSMMSDMSFHADPNTGMGAEGMVEEESSGSAAIIEASQGIDLSYIASIPLPASPTSSTFSLPREYTPSRSPSLAAAVPRAQHTPERSISLASSDVKQRLTTSTSGNVSPFTASHYTPEKSMDVNQTQSPSQSHWEWIGALPFEMEMEMMEVDVSEGEGGSPDSVGVGKEWEGGMSRIGGMIVQ</sequence>
<name>D1MBN2_9TREE</name>
<protein>
    <submittedName>
        <fullName evidence="8">Sxi2</fullName>
    </submittedName>
</protein>
<keyword evidence="1 4" id="KW-0238">DNA-binding</keyword>
<organism evidence="8">
    <name type="scientific">Kwoniella heveanensis</name>
    <dbReference type="NCBI Taxonomy" id="89924"/>
    <lineage>
        <taxon>Eukaryota</taxon>
        <taxon>Fungi</taxon>
        <taxon>Dikarya</taxon>
        <taxon>Basidiomycota</taxon>
        <taxon>Agaricomycotina</taxon>
        <taxon>Tremellomycetes</taxon>
        <taxon>Tremellales</taxon>
        <taxon>Cryptococcaceae</taxon>
        <taxon>Kwoniella</taxon>
    </lineage>
</organism>
<feature type="compositionally biased region" description="Low complexity" evidence="6">
    <location>
        <begin position="301"/>
        <end position="314"/>
    </location>
</feature>
<dbReference type="InterPro" id="IPR001356">
    <property type="entry name" value="HD"/>
</dbReference>
<proteinExistence type="predicted"/>
<dbReference type="SUPFAM" id="SSF46689">
    <property type="entry name" value="Homeodomain-like"/>
    <property type="match status" value="1"/>
</dbReference>
<evidence type="ECO:0000256" key="4">
    <source>
        <dbReference type="PROSITE-ProRule" id="PRU00108"/>
    </source>
</evidence>
<dbReference type="PROSITE" id="PS00027">
    <property type="entry name" value="HOMEOBOX_1"/>
    <property type="match status" value="1"/>
</dbReference>
<dbReference type="CDD" id="cd00086">
    <property type="entry name" value="homeodomain"/>
    <property type="match status" value="1"/>
</dbReference>
<dbReference type="GO" id="GO:0000981">
    <property type="term" value="F:DNA-binding transcription factor activity, RNA polymerase II-specific"/>
    <property type="evidence" value="ECO:0007669"/>
    <property type="project" value="InterPro"/>
</dbReference>
<dbReference type="Gene3D" id="1.10.10.60">
    <property type="entry name" value="Homeodomain-like"/>
    <property type="match status" value="1"/>
</dbReference>
<dbReference type="EMBL" id="GU129942">
    <property type="protein sequence ID" value="ACZ51519.1"/>
    <property type="molecule type" value="Genomic_DNA"/>
</dbReference>
<feature type="region of interest" description="Disordered" evidence="6">
    <location>
        <begin position="191"/>
        <end position="280"/>
    </location>
</feature>